<evidence type="ECO:0000259" key="5">
    <source>
        <dbReference type="Pfam" id="PF00669"/>
    </source>
</evidence>
<feature type="domain" description="Flagellin N-terminal" evidence="5">
    <location>
        <begin position="14"/>
        <end position="138"/>
    </location>
</feature>
<evidence type="ECO:0000256" key="4">
    <source>
        <dbReference type="ARBA" id="ARBA00023143"/>
    </source>
</evidence>
<dbReference type="GO" id="GO:0005198">
    <property type="term" value="F:structural molecule activity"/>
    <property type="evidence" value="ECO:0007669"/>
    <property type="project" value="InterPro"/>
</dbReference>
<comment type="subcellular location">
    <subcellularLocation>
        <location evidence="1">Bacterial flagellum</location>
    </subcellularLocation>
    <subcellularLocation>
        <location evidence="2">Secreted</location>
    </subcellularLocation>
</comment>
<sequence>MRLATTTIFNIGAKSLQSHIADQAKLQSQLSSGRKILTPADDPIASARILDIAQARSINEQYATNSAAADSFMRLSESTLQQVVGVIQDVQQLSVMAGNPALTASEKKMLDAQLQGSYQELLGLANTSDGQGNYLFSGFKGDTKPFTETSFGTVNYFGDDGQRLVQISDGRQVPISESGADVFQRIKNGNGSFVTAANATNVGSGIVSPGEVTDPQKWAAAPAPRDFSVQFYWQPNPSKPDAPNISYDLIDSTGTSLITGAATAGNTAGPRTYTSGGDIEFKRLPTDPAGAAWDFGIKVSVSGSPIPLDPITKTPTGVAGAADQFSVKPSSNVDLFSILGKLSTALNNYQVDGSGKGQAAFQNQLNTALSDLSNALGNIVTTQAYLGARMVETDSVKDTTEDLKLQYAKTLSGLQDLDYAAAISDFAQNQMVLDAARKSFAQVQDLSLFKYI</sequence>
<dbReference type="KEGG" id="cmav:ABHF33_04200"/>
<evidence type="ECO:0000256" key="3">
    <source>
        <dbReference type="ARBA" id="ARBA00005709"/>
    </source>
</evidence>
<dbReference type="PANTHER" id="PTHR42792:SF1">
    <property type="entry name" value="FLAGELLAR HOOK-ASSOCIATED PROTEIN 3"/>
    <property type="match status" value="1"/>
</dbReference>
<dbReference type="RefSeq" id="WP_348945780.1">
    <property type="nucleotide sequence ID" value="NZ_CP157355.1"/>
</dbReference>
<comment type="similarity">
    <text evidence="3">Belongs to the bacterial flagellin family.</text>
</comment>
<dbReference type="AlphaFoldDB" id="A0AAU7FCT3"/>
<reference evidence="6" key="1">
    <citation type="submission" date="2024-05" db="EMBL/GenBank/DDBJ databases">
        <authorList>
            <person name="Yang L."/>
            <person name="Pan L."/>
        </authorList>
    </citation>
    <scope>NUCLEOTIDE SEQUENCE</scope>
    <source>
        <strain evidence="6">FCG-7</strain>
    </source>
</reference>
<dbReference type="PANTHER" id="PTHR42792">
    <property type="entry name" value="FLAGELLIN"/>
    <property type="match status" value="1"/>
</dbReference>
<keyword evidence="6" id="KW-0969">Cilium</keyword>
<dbReference type="InterPro" id="IPR001029">
    <property type="entry name" value="Flagellin_N"/>
</dbReference>
<dbReference type="InterPro" id="IPR013384">
    <property type="entry name" value="Flagell_FlgL"/>
</dbReference>
<evidence type="ECO:0000313" key="6">
    <source>
        <dbReference type="EMBL" id="XBM01493.1"/>
    </source>
</evidence>
<dbReference type="NCBIfam" id="TIGR02550">
    <property type="entry name" value="flagell_flgL"/>
    <property type="match status" value="1"/>
</dbReference>
<dbReference type="SUPFAM" id="SSF64518">
    <property type="entry name" value="Phase 1 flagellin"/>
    <property type="match status" value="1"/>
</dbReference>
<dbReference type="GO" id="GO:0071973">
    <property type="term" value="P:bacterial-type flagellum-dependent cell motility"/>
    <property type="evidence" value="ECO:0007669"/>
    <property type="project" value="InterPro"/>
</dbReference>
<organism evidence="6">
    <name type="scientific">Chitinibacter mangrovi</name>
    <dbReference type="NCBI Taxonomy" id="3153927"/>
    <lineage>
        <taxon>Bacteria</taxon>
        <taxon>Pseudomonadati</taxon>
        <taxon>Pseudomonadota</taxon>
        <taxon>Betaproteobacteria</taxon>
        <taxon>Neisseriales</taxon>
        <taxon>Chitinibacteraceae</taxon>
        <taxon>Chitinibacter</taxon>
    </lineage>
</organism>
<dbReference type="Gene3D" id="1.20.1330.10">
    <property type="entry name" value="f41 fragment of flagellin, N-terminal domain"/>
    <property type="match status" value="2"/>
</dbReference>
<keyword evidence="4" id="KW-0975">Bacterial flagellum</keyword>
<protein>
    <submittedName>
        <fullName evidence="6">Flagellar hook-associated protein FlgL</fullName>
    </submittedName>
</protein>
<dbReference type="Pfam" id="PF00669">
    <property type="entry name" value="Flagellin_N"/>
    <property type="match status" value="1"/>
</dbReference>
<dbReference type="InterPro" id="IPR001492">
    <property type="entry name" value="Flagellin"/>
</dbReference>
<name>A0AAU7FCT3_9NEIS</name>
<keyword evidence="6" id="KW-0966">Cell projection</keyword>
<dbReference type="EMBL" id="CP157355">
    <property type="protein sequence ID" value="XBM01493.1"/>
    <property type="molecule type" value="Genomic_DNA"/>
</dbReference>
<proteinExistence type="inferred from homology"/>
<evidence type="ECO:0000256" key="1">
    <source>
        <dbReference type="ARBA" id="ARBA00004365"/>
    </source>
</evidence>
<dbReference type="GO" id="GO:0005576">
    <property type="term" value="C:extracellular region"/>
    <property type="evidence" value="ECO:0007669"/>
    <property type="project" value="UniProtKB-SubCell"/>
</dbReference>
<keyword evidence="6" id="KW-0282">Flagellum</keyword>
<gene>
    <name evidence="6" type="primary">flgL</name>
    <name evidence="6" type="ORF">ABHF33_04200</name>
</gene>
<dbReference type="GO" id="GO:0009424">
    <property type="term" value="C:bacterial-type flagellum hook"/>
    <property type="evidence" value="ECO:0007669"/>
    <property type="project" value="InterPro"/>
</dbReference>
<evidence type="ECO:0000256" key="2">
    <source>
        <dbReference type="ARBA" id="ARBA00004613"/>
    </source>
</evidence>
<accession>A0AAU7FCT3</accession>